<feature type="compositionally biased region" description="Low complexity" evidence="1">
    <location>
        <begin position="1"/>
        <end position="21"/>
    </location>
</feature>
<feature type="compositionally biased region" description="Polar residues" evidence="1">
    <location>
        <begin position="53"/>
        <end position="72"/>
    </location>
</feature>
<organism evidence="2 3">
    <name type="scientific">Toxoplasma gondii TgCatPRC2</name>
    <dbReference type="NCBI Taxonomy" id="1130821"/>
    <lineage>
        <taxon>Eukaryota</taxon>
        <taxon>Sar</taxon>
        <taxon>Alveolata</taxon>
        <taxon>Apicomplexa</taxon>
        <taxon>Conoidasida</taxon>
        <taxon>Coccidia</taxon>
        <taxon>Eucoccidiorida</taxon>
        <taxon>Eimeriorina</taxon>
        <taxon>Sarcocystidae</taxon>
        <taxon>Toxoplasma</taxon>
    </lineage>
</organism>
<protein>
    <submittedName>
        <fullName evidence="2">Phosphoinositide phospholipase PIPLC</fullName>
    </submittedName>
</protein>
<sequence length="196" mass="21069">MERQTSSSSSSSRLAFLSGSRRFSKKREESPVCGEATTETPQNGEGTPVSRPPTASTGGSSEAVTPQAQNNAVRPAAALPSARKSLLSGEEGERAASLFALPSQGRQGSGAVVSQRIKDLLADVDTREALQTLAEGSFLLKWCKTNFKKPHERFFYVDANAMALKWRSPKKPESVTTIPVGDVQRIIPGEDTDFGR</sequence>
<evidence type="ECO:0000313" key="3">
    <source>
        <dbReference type="Proteomes" id="UP000075225"/>
    </source>
</evidence>
<comment type="caution">
    <text evidence="2">The sequence shown here is derived from an EMBL/GenBank/DDBJ whole genome shotgun (WGS) entry which is preliminary data.</text>
</comment>
<dbReference type="AlphaFoldDB" id="A0A151HFN2"/>
<reference evidence="3" key="1">
    <citation type="submission" date="2016-03" db="EMBL/GenBank/DDBJ databases">
        <authorList>
            <person name="Sibley D."/>
            <person name="Venepally P."/>
            <person name="Karamycheva S."/>
            <person name="Hadjithomas M."/>
            <person name="Khan A."/>
            <person name="Brunk B."/>
            <person name="Roos D."/>
            <person name="Caler E."/>
            <person name="Lorenzi H."/>
        </authorList>
    </citation>
    <scope>NUCLEOTIDE SEQUENCE [LARGE SCALE GENOMIC DNA]</scope>
    <source>
        <strain evidence="3">TgCatPRC2</strain>
    </source>
</reference>
<dbReference type="InterPro" id="IPR011993">
    <property type="entry name" value="PH-like_dom_sf"/>
</dbReference>
<evidence type="ECO:0000313" key="2">
    <source>
        <dbReference type="EMBL" id="KYK68130.1"/>
    </source>
</evidence>
<feature type="region of interest" description="Disordered" evidence="1">
    <location>
        <begin position="1"/>
        <end position="77"/>
    </location>
</feature>
<accession>A0A151HFN2</accession>
<name>A0A151HFN2_TOXGO</name>
<feature type="non-terminal residue" evidence="2">
    <location>
        <position position="196"/>
    </location>
</feature>
<dbReference type="SUPFAM" id="SSF50729">
    <property type="entry name" value="PH domain-like"/>
    <property type="match status" value="1"/>
</dbReference>
<dbReference type="EMBL" id="AHZP02001197">
    <property type="protein sequence ID" value="KYK68130.1"/>
    <property type="molecule type" value="Genomic_DNA"/>
</dbReference>
<dbReference type="Proteomes" id="UP000075225">
    <property type="component" value="Unassembled WGS sequence"/>
</dbReference>
<gene>
    <name evidence="2" type="ORF">TGPRC2_248830A</name>
</gene>
<proteinExistence type="predicted"/>
<dbReference type="VEuPathDB" id="ToxoDB:TGPRC2_248830A"/>
<dbReference type="Gene3D" id="2.30.29.30">
    <property type="entry name" value="Pleckstrin-homology domain (PH domain)/Phosphotyrosine-binding domain (PTB)"/>
    <property type="match status" value="1"/>
</dbReference>
<evidence type="ECO:0000256" key="1">
    <source>
        <dbReference type="SAM" id="MobiDB-lite"/>
    </source>
</evidence>